<comment type="caution">
    <text evidence="3">The sequence shown here is derived from an EMBL/GenBank/DDBJ whole genome shotgun (WGS) entry which is preliminary data.</text>
</comment>
<dbReference type="InterPro" id="IPR043167">
    <property type="entry name" value="LpxI_C_sf"/>
</dbReference>
<protein>
    <recommendedName>
        <fullName evidence="5">Phosphatidate cytidylyltransferase</fullName>
    </recommendedName>
</protein>
<dbReference type="Proteomes" id="UP000243859">
    <property type="component" value="Unassembled WGS sequence"/>
</dbReference>
<dbReference type="Gene3D" id="3.40.50.20">
    <property type="match status" value="1"/>
</dbReference>
<accession>A0A2T5BTK8</accession>
<dbReference type="PANTHER" id="PTHR39962">
    <property type="entry name" value="BLL4848 PROTEIN"/>
    <property type="match status" value="1"/>
</dbReference>
<dbReference type="EMBL" id="QAAA01000005">
    <property type="protein sequence ID" value="PTN02765.1"/>
    <property type="molecule type" value="Genomic_DNA"/>
</dbReference>
<gene>
    <name evidence="3" type="ORF">C8N32_105137</name>
</gene>
<reference evidence="3 4" key="1">
    <citation type="submission" date="2018-04" db="EMBL/GenBank/DDBJ databases">
        <title>Genomic Encyclopedia of Archaeal and Bacterial Type Strains, Phase II (KMG-II): from individual species to whole genera.</title>
        <authorList>
            <person name="Goeker M."/>
        </authorList>
    </citation>
    <scope>NUCLEOTIDE SEQUENCE [LARGE SCALE GENOMIC DNA]</scope>
    <source>
        <strain evidence="3 4">DSM 18064</strain>
    </source>
</reference>
<name>A0A2T5BTK8_9RHOB</name>
<dbReference type="RefSeq" id="WP_242509547.1">
    <property type="nucleotide sequence ID" value="NZ_NHSI01000053.1"/>
</dbReference>
<dbReference type="Gene3D" id="3.40.140.80">
    <property type="match status" value="1"/>
</dbReference>
<dbReference type="Pfam" id="PF06230">
    <property type="entry name" value="LpxI_C"/>
    <property type="match status" value="1"/>
</dbReference>
<evidence type="ECO:0000313" key="4">
    <source>
        <dbReference type="Proteomes" id="UP000243859"/>
    </source>
</evidence>
<feature type="domain" description="LpxI N-terminal" evidence="2">
    <location>
        <begin position="2"/>
        <end position="131"/>
    </location>
</feature>
<dbReference type="InterPro" id="IPR041255">
    <property type="entry name" value="LpxI_N"/>
</dbReference>
<dbReference type="Pfam" id="PF17930">
    <property type="entry name" value="LpxI_N"/>
    <property type="match status" value="1"/>
</dbReference>
<evidence type="ECO:0000259" key="2">
    <source>
        <dbReference type="Pfam" id="PF17930"/>
    </source>
</evidence>
<keyword evidence="4" id="KW-1185">Reference proteome</keyword>
<evidence type="ECO:0008006" key="5">
    <source>
        <dbReference type="Google" id="ProtNLM"/>
    </source>
</evidence>
<feature type="domain" description="LpxI C-terminal" evidence="1">
    <location>
        <begin position="137"/>
        <end position="270"/>
    </location>
</feature>
<dbReference type="AlphaFoldDB" id="A0A2T5BTK8"/>
<evidence type="ECO:0000259" key="1">
    <source>
        <dbReference type="Pfam" id="PF06230"/>
    </source>
</evidence>
<dbReference type="PANTHER" id="PTHR39962:SF1">
    <property type="entry name" value="LPXI FAMILY PROTEIN"/>
    <property type="match status" value="1"/>
</dbReference>
<organism evidence="3 4">
    <name type="scientific">Rhodovulum imhoffii</name>
    <dbReference type="NCBI Taxonomy" id="365340"/>
    <lineage>
        <taxon>Bacteria</taxon>
        <taxon>Pseudomonadati</taxon>
        <taxon>Pseudomonadota</taxon>
        <taxon>Alphaproteobacteria</taxon>
        <taxon>Rhodobacterales</taxon>
        <taxon>Paracoccaceae</taxon>
        <taxon>Rhodovulum</taxon>
    </lineage>
</organism>
<evidence type="ECO:0000313" key="3">
    <source>
        <dbReference type="EMBL" id="PTN02765.1"/>
    </source>
</evidence>
<dbReference type="InterPro" id="IPR053174">
    <property type="entry name" value="LpxI"/>
</dbReference>
<proteinExistence type="predicted"/>
<dbReference type="InterPro" id="IPR010415">
    <property type="entry name" value="LpxI_C"/>
</dbReference>
<sequence>MKTAIIAGHGQLPLILGRALTDRGVPFVFAPVMGAGAEVPAEWAAEPFAVERLALFHDRLHELGVTRVVLAGALTRVRLEPEKIDPKTAMLLPRVLPALQQGDDALLRTVIALFEEDAFEVTGAETICPDLLPAPGVTGPQPSRQDKADAARAADLVALLGQADVGQGAVVAQGQCLALETLPGTDAMLGWVADVAHARRPDPKGARGILYKACKPGQDRRVDLPAIGPDTISNAAAAGLAGVVLEAGGVMVLDSNDVETRLRDTGLFLWVRQP</sequence>